<reference evidence="3 4" key="1">
    <citation type="submission" date="2023-10" db="EMBL/GenBank/DDBJ databases">
        <title>Rubellicoccus peritrichatus gen. nov., sp. nov., isolated from an algae of coral reef tank.</title>
        <authorList>
            <person name="Luo J."/>
        </authorList>
    </citation>
    <scope>NUCLEOTIDE SEQUENCE [LARGE SCALE GENOMIC DNA]</scope>
    <source>
        <strain evidence="3 4">CR14</strain>
    </source>
</reference>
<keyword evidence="4" id="KW-1185">Reference proteome</keyword>
<keyword evidence="3" id="KW-0238">DNA-binding</keyword>
<dbReference type="Pfam" id="PF14848">
    <property type="entry name" value="HU-DNA_bdg"/>
    <property type="match status" value="1"/>
</dbReference>
<dbReference type="Proteomes" id="UP001304300">
    <property type="component" value="Chromosome"/>
</dbReference>
<protein>
    <submittedName>
        <fullName evidence="3">DNA-binding domain-containing protein</fullName>
    </submittedName>
</protein>
<dbReference type="GO" id="GO:0003677">
    <property type="term" value="F:DNA binding"/>
    <property type="evidence" value="ECO:0007669"/>
    <property type="project" value="UniProtKB-KW"/>
</dbReference>
<feature type="domain" description="Bvu-2165-like IHF-HU-like DNA-binding" evidence="2">
    <location>
        <begin position="3"/>
        <end position="115"/>
    </location>
</feature>
<name>A0AAQ3QVE2_9BACT</name>
<dbReference type="Gene3D" id="2.70.50.70">
    <property type="match status" value="1"/>
</dbReference>
<accession>A0AAQ3QVE2</accession>
<dbReference type="InterPro" id="IPR049893">
    <property type="entry name" value="Bvu_2165-like_IHF-HU-DNA_bdg"/>
</dbReference>
<evidence type="ECO:0000313" key="4">
    <source>
        <dbReference type="Proteomes" id="UP001304300"/>
    </source>
</evidence>
<evidence type="ECO:0000259" key="1">
    <source>
        <dbReference type="Pfam" id="PF14734"/>
    </source>
</evidence>
<sequence>MAIKYALYENQLTADAGDFYARTKPIASKDFDGLVERMMEQGSTITEADVRAVLLEAIRAVKSLLLDGQRININGLVHIWPSIKGRFDGDVDSYDASRHELNLNTTADRGLIDELRTAAVLEKDTVLEASPQLRRYVDNASGSVNATMTPGMIGQITGKLLDFDQVQADEGLFLIDALTDVETKVAYIQKNTATDTVFLVPDTLTADTQYQVELRTRLFGGEELRSGKLKVTLRTPA</sequence>
<feature type="domain" description="DUF4469" evidence="1">
    <location>
        <begin position="137"/>
        <end position="223"/>
    </location>
</feature>
<evidence type="ECO:0000259" key="2">
    <source>
        <dbReference type="Pfam" id="PF14848"/>
    </source>
</evidence>
<dbReference type="EMBL" id="CP136920">
    <property type="protein sequence ID" value="WOO41508.1"/>
    <property type="molecule type" value="Genomic_DNA"/>
</dbReference>
<dbReference type="Pfam" id="PF14734">
    <property type="entry name" value="DUF4469"/>
    <property type="match status" value="1"/>
</dbReference>
<proteinExistence type="predicted"/>
<organism evidence="3 4">
    <name type="scientific">Rubellicoccus peritrichatus</name>
    <dbReference type="NCBI Taxonomy" id="3080537"/>
    <lineage>
        <taxon>Bacteria</taxon>
        <taxon>Pseudomonadati</taxon>
        <taxon>Verrucomicrobiota</taxon>
        <taxon>Opitutia</taxon>
        <taxon>Puniceicoccales</taxon>
        <taxon>Cerasicoccaceae</taxon>
        <taxon>Rubellicoccus</taxon>
    </lineage>
</organism>
<gene>
    <name evidence="3" type="ORF">RZN69_00305</name>
</gene>
<dbReference type="RefSeq" id="WP_317833992.1">
    <property type="nucleotide sequence ID" value="NZ_CP136920.1"/>
</dbReference>
<dbReference type="AlphaFoldDB" id="A0AAQ3QVE2"/>
<dbReference type="InterPro" id="IPR027824">
    <property type="entry name" value="DUF4469"/>
</dbReference>
<evidence type="ECO:0000313" key="3">
    <source>
        <dbReference type="EMBL" id="WOO41508.1"/>
    </source>
</evidence>
<dbReference type="KEGG" id="puo:RZN69_00305"/>